<keyword evidence="1 7" id="KW-0596">Phosphopantetheine</keyword>
<keyword evidence="4 7" id="KW-0276">Fatty acid metabolism</keyword>
<dbReference type="EMBL" id="CP036402">
    <property type="protein sequence ID" value="QBI21695.1"/>
    <property type="molecule type" value="Genomic_DNA"/>
</dbReference>
<comment type="function">
    <text evidence="7">Carrier of the growing fatty acid chain in fatty acid biosynthesis.</text>
</comment>
<organism evidence="9 10">
    <name type="scientific">Egibacter rhizosphaerae</name>
    <dbReference type="NCBI Taxonomy" id="1670831"/>
    <lineage>
        <taxon>Bacteria</taxon>
        <taxon>Bacillati</taxon>
        <taxon>Actinomycetota</taxon>
        <taxon>Nitriliruptoria</taxon>
        <taxon>Egibacterales</taxon>
        <taxon>Egibacteraceae</taxon>
        <taxon>Egibacter</taxon>
    </lineage>
</organism>
<comment type="similarity">
    <text evidence="7">Belongs to the acyl carrier protein (ACP) family.</text>
</comment>
<evidence type="ECO:0000256" key="2">
    <source>
        <dbReference type="ARBA" id="ARBA00022516"/>
    </source>
</evidence>
<dbReference type="GO" id="GO:0005829">
    <property type="term" value="C:cytosol"/>
    <property type="evidence" value="ECO:0007669"/>
    <property type="project" value="TreeGrafter"/>
</dbReference>
<evidence type="ECO:0000256" key="6">
    <source>
        <dbReference type="ARBA" id="ARBA00023160"/>
    </source>
</evidence>
<keyword evidence="3 7" id="KW-0597">Phosphoprotein</keyword>
<feature type="domain" description="Carrier" evidence="8">
    <location>
        <begin position="1"/>
        <end position="75"/>
    </location>
</feature>
<keyword evidence="2 7" id="KW-0444">Lipid biosynthesis</keyword>
<dbReference type="AlphaFoldDB" id="A0A411YKH6"/>
<dbReference type="InterPro" id="IPR036736">
    <property type="entry name" value="ACP-like_sf"/>
</dbReference>
<dbReference type="GO" id="GO:0009245">
    <property type="term" value="P:lipid A biosynthetic process"/>
    <property type="evidence" value="ECO:0007669"/>
    <property type="project" value="TreeGrafter"/>
</dbReference>
<dbReference type="GO" id="GO:0016020">
    <property type="term" value="C:membrane"/>
    <property type="evidence" value="ECO:0007669"/>
    <property type="project" value="GOC"/>
</dbReference>
<comment type="PTM">
    <text evidence="7">4'-phosphopantetheine is transferred from CoA to a specific serine of apo-ACP by AcpS. This modification is essential for activity because fatty acids are bound in thioester linkage to the sulfhydryl of the prosthetic group.</text>
</comment>
<dbReference type="Pfam" id="PF00550">
    <property type="entry name" value="PP-binding"/>
    <property type="match status" value="1"/>
</dbReference>
<dbReference type="KEGG" id="erz:ER308_20405"/>
<dbReference type="Proteomes" id="UP000291469">
    <property type="component" value="Chromosome"/>
</dbReference>
<protein>
    <recommendedName>
        <fullName evidence="7">Acyl carrier protein</fullName>
        <shortName evidence="7">ACP</shortName>
    </recommendedName>
</protein>
<evidence type="ECO:0000256" key="4">
    <source>
        <dbReference type="ARBA" id="ARBA00022832"/>
    </source>
</evidence>
<dbReference type="UniPathway" id="UPA00094"/>
<dbReference type="SUPFAM" id="SSF47336">
    <property type="entry name" value="ACP-like"/>
    <property type="match status" value="1"/>
</dbReference>
<dbReference type="PANTHER" id="PTHR20863">
    <property type="entry name" value="ACYL CARRIER PROTEIN"/>
    <property type="match status" value="1"/>
</dbReference>
<evidence type="ECO:0000256" key="1">
    <source>
        <dbReference type="ARBA" id="ARBA00022450"/>
    </source>
</evidence>
<reference evidence="9 10" key="1">
    <citation type="submission" date="2019-01" db="EMBL/GenBank/DDBJ databases">
        <title>Egibacter rhizosphaerae EGI 80759T.</title>
        <authorList>
            <person name="Chen D.-D."/>
            <person name="Tian Y."/>
            <person name="Jiao J.-Y."/>
            <person name="Zhang X.-T."/>
            <person name="Zhang Y.-G."/>
            <person name="Zhang Y."/>
            <person name="Xiao M."/>
            <person name="Shu W.-S."/>
            <person name="Li W.-J."/>
        </authorList>
    </citation>
    <scope>NUCLEOTIDE SEQUENCE [LARGE SCALE GENOMIC DNA]</scope>
    <source>
        <strain evidence="9 10">EGI 80759</strain>
    </source>
</reference>
<evidence type="ECO:0000259" key="8">
    <source>
        <dbReference type="PROSITE" id="PS50075"/>
    </source>
</evidence>
<dbReference type="PROSITE" id="PS50075">
    <property type="entry name" value="CARRIER"/>
    <property type="match status" value="1"/>
</dbReference>
<accession>A0A411YKH6</accession>
<dbReference type="Gene3D" id="1.10.1200.10">
    <property type="entry name" value="ACP-like"/>
    <property type="match status" value="1"/>
</dbReference>
<proteinExistence type="inferred from homology"/>
<dbReference type="RefSeq" id="WP_131156687.1">
    <property type="nucleotide sequence ID" value="NZ_CP036402.1"/>
</dbReference>
<evidence type="ECO:0000256" key="7">
    <source>
        <dbReference type="HAMAP-Rule" id="MF_01217"/>
    </source>
</evidence>
<evidence type="ECO:0000256" key="3">
    <source>
        <dbReference type="ARBA" id="ARBA00022553"/>
    </source>
</evidence>
<keyword evidence="10" id="KW-1185">Reference proteome</keyword>
<evidence type="ECO:0000313" key="9">
    <source>
        <dbReference type="EMBL" id="QBI21695.1"/>
    </source>
</evidence>
<name>A0A411YKH6_9ACTN</name>
<keyword evidence="5 7" id="KW-0443">Lipid metabolism</keyword>
<comment type="pathway">
    <text evidence="7">Lipid metabolism; fatty acid biosynthesis.</text>
</comment>
<dbReference type="InterPro" id="IPR003231">
    <property type="entry name" value="ACP"/>
</dbReference>
<dbReference type="NCBIfam" id="NF002150">
    <property type="entry name" value="PRK00982.1-4"/>
    <property type="match status" value="1"/>
</dbReference>
<keyword evidence="7" id="KW-0963">Cytoplasm</keyword>
<dbReference type="GO" id="GO:0000036">
    <property type="term" value="F:acyl carrier activity"/>
    <property type="evidence" value="ECO:0007669"/>
    <property type="project" value="UniProtKB-UniRule"/>
</dbReference>
<gene>
    <name evidence="7" type="primary">acpP</name>
    <name evidence="9" type="ORF">ER308_20405</name>
</gene>
<feature type="modified residue" description="O-(pantetheine 4'-phosphoryl)serine" evidence="7">
    <location>
        <position position="35"/>
    </location>
</feature>
<evidence type="ECO:0000313" key="10">
    <source>
        <dbReference type="Proteomes" id="UP000291469"/>
    </source>
</evidence>
<sequence>MTVYDKVKEVLVEKFGVEEGDVSPEATFEDLDLDSLDLVEFALAAEEELGVGISDEEAEQLESVQDTVKLLEQKGAQA</sequence>
<dbReference type="PANTHER" id="PTHR20863:SF76">
    <property type="entry name" value="CARRIER DOMAIN-CONTAINING PROTEIN"/>
    <property type="match status" value="1"/>
</dbReference>
<keyword evidence="6 7" id="KW-0275">Fatty acid biosynthesis</keyword>
<dbReference type="HAMAP" id="MF_01217">
    <property type="entry name" value="Acyl_carrier"/>
    <property type="match status" value="1"/>
</dbReference>
<dbReference type="InterPro" id="IPR009081">
    <property type="entry name" value="PP-bd_ACP"/>
</dbReference>
<dbReference type="GO" id="GO:0000035">
    <property type="term" value="F:acyl binding"/>
    <property type="evidence" value="ECO:0007669"/>
    <property type="project" value="TreeGrafter"/>
</dbReference>
<evidence type="ECO:0000256" key="5">
    <source>
        <dbReference type="ARBA" id="ARBA00023098"/>
    </source>
</evidence>
<comment type="subcellular location">
    <subcellularLocation>
        <location evidence="7">Cytoplasm</location>
    </subcellularLocation>
</comment>
<dbReference type="NCBIfam" id="NF002148">
    <property type="entry name" value="PRK00982.1-2"/>
    <property type="match status" value="1"/>
</dbReference>